<gene>
    <name evidence="1" type="ORF">F1599_15495</name>
</gene>
<accession>A0A5M8AH10</accession>
<dbReference type="SUPFAM" id="SSF81273">
    <property type="entry name" value="H-NS histone-like proteins"/>
    <property type="match status" value="1"/>
</dbReference>
<dbReference type="InterPro" id="IPR037150">
    <property type="entry name" value="H-NS_C_dom_sf"/>
</dbReference>
<evidence type="ECO:0000313" key="2">
    <source>
        <dbReference type="Proteomes" id="UP000324324"/>
    </source>
</evidence>
<dbReference type="GO" id="GO:0003677">
    <property type="term" value="F:DNA binding"/>
    <property type="evidence" value="ECO:0007669"/>
    <property type="project" value="InterPro"/>
</dbReference>
<sequence>MSEFDEARLAAAAWVRAQMDRYGLSLDDLVAAGCFSGASRIKRGRAAAADAAASSPASADSQMSATPAAFAAAPAASTATTAASASTAATASTASAAAAGSAASTAKASSANEPAPPQPAGVLYRNALGQCWDGTGEMPDWLQRAVNAGQTPEFYRVS</sequence>
<dbReference type="AlphaFoldDB" id="A0A5M8AH10"/>
<name>A0A5M8AH10_9BURK</name>
<comment type="caution">
    <text evidence="1">The sequence shown here is derived from an EMBL/GenBank/DDBJ whole genome shotgun (WGS) entry which is preliminary data.</text>
</comment>
<protein>
    <submittedName>
        <fullName evidence="1">H-NS histone family protein</fullName>
    </submittedName>
</protein>
<dbReference type="Proteomes" id="UP000324324">
    <property type="component" value="Unassembled WGS sequence"/>
</dbReference>
<dbReference type="Gene3D" id="4.10.430.10">
    <property type="entry name" value="Histone-like protein H-NS, C-terminal domain"/>
    <property type="match status" value="1"/>
</dbReference>
<organism evidence="1 2">
    <name type="scientific">Cupriavidus cauae</name>
    <dbReference type="NCBI Taxonomy" id="2608999"/>
    <lineage>
        <taxon>Bacteria</taxon>
        <taxon>Pseudomonadati</taxon>
        <taxon>Pseudomonadota</taxon>
        <taxon>Betaproteobacteria</taxon>
        <taxon>Burkholderiales</taxon>
        <taxon>Burkholderiaceae</taxon>
        <taxon>Cupriavidus</taxon>
    </lineage>
</organism>
<proteinExistence type="predicted"/>
<keyword evidence="2" id="KW-1185">Reference proteome</keyword>
<reference evidence="1 2" key="1">
    <citation type="submission" date="2019-09" db="EMBL/GenBank/DDBJ databases">
        <title>Isolation of a novel species in the genus Cupriavidus from patients with sepsis using whole genome sequencing.</title>
        <authorList>
            <person name="Kweon O.J."/>
            <person name="Lee M.-K."/>
        </authorList>
    </citation>
    <scope>NUCLEOTIDE SEQUENCE [LARGE SCALE GENOMIC DNA]</scope>
    <source>
        <strain evidence="1 2">MKL-01</strain>
    </source>
</reference>
<evidence type="ECO:0000313" key="1">
    <source>
        <dbReference type="EMBL" id="KAA6121979.1"/>
    </source>
</evidence>
<dbReference type="EMBL" id="VWRN01000041">
    <property type="protein sequence ID" value="KAA6121979.1"/>
    <property type="molecule type" value="Genomic_DNA"/>
</dbReference>